<feature type="transmembrane region" description="Helical" evidence="11">
    <location>
        <begin position="985"/>
        <end position="1008"/>
    </location>
</feature>
<dbReference type="EMBL" id="CAXITT010000599">
    <property type="protein sequence ID" value="CAL1544141.1"/>
    <property type="molecule type" value="Genomic_DNA"/>
</dbReference>
<feature type="signal peptide" evidence="12">
    <location>
        <begin position="1"/>
        <end position="20"/>
    </location>
</feature>
<dbReference type="PANTHER" id="PTHR24365:SF541">
    <property type="entry name" value="PROTEIN TOLL-RELATED"/>
    <property type="match status" value="1"/>
</dbReference>
<feature type="chain" id="PRO_5043965605" description="TIR domain-containing protein" evidence="12">
    <location>
        <begin position="21"/>
        <end position="1213"/>
    </location>
</feature>
<comment type="similarity">
    <text evidence="2">Belongs to the Toll-like receptor family.</text>
</comment>
<dbReference type="GO" id="GO:0007165">
    <property type="term" value="P:signal transduction"/>
    <property type="evidence" value="ECO:0007669"/>
    <property type="project" value="InterPro"/>
</dbReference>
<dbReference type="Pfam" id="PF13855">
    <property type="entry name" value="LRR_8"/>
    <property type="match status" value="3"/>
</dbReference>
<evidence type="ECO:0000256" key="11">
    <source>
        <dbReference type="SAM" id="Phobius"/>
    </source>
</evidence>
<accession>A0AAV2IBC7</accession>
<dbReference type="PROSITE" id="PS51450">
    <property type="entry name" value="LRR"/>
    <property type="match status" value="4"/>
</dbReference>
<dbReference type="SUPFAM" id="SSF52047">
    <property type="entry name" value="RNI-like"/>
    <property type="match status" value="1"/>
</dbReference>
<dbReference type="Gene3D" id="3.40.50.10140">
    <property type="entry name" value="Toll/interleukin-1 receptor homology (TIR) domain"/>
    <property type="match status" value="1"/>
</dbReference>
<dbReference type="SUPFAM" id="SSF52058">
    <property type="entry name" value="L domain-like"/>
    <property type="match status" value="2"/>
</dbReference>
<evidence type="ECO:0000256" key="7">
    <source>
        <dbReference type="ARBA" id="ARBA00022989"/>
    </source>
</evidence>
<dbReference type="InterPro" id="IPR000157">
    <property type="entry name" value="TIR_dom"/>
</dbReference>
<proteinExistence type="inferred from homology"/>
<name>A0AAV2IBC7_LYMST</name>
<feature type="domain" description="TIR" evidence="13">
    <location>
        <begin position="1040"/>
        <end position="1173"/>
    </location>
</feature>
<dbReference type="PANTHER" id="PTHR24365">
    <property type="entry name" value="TOLL-LIKE RECEPTOR"/>
    <property type="match status" value="1"/>
</dbReference>
<dbReference type="GO" id="GO:0038023">
    <property type="term" value="F:signaling receptor activity"/>
    <property type="evidence" value="ECO:0007669"/>
    <property type="project" value="TreeGrafter"/>
</dbReference>
<evidence type="ECO:0000313" key="14">
    <source>
        <dbReference type="EMBL" id="CAL1544141.1"/>
    </source>
</evidence>
<evidence type="ECO:0000256" key="6">
    <source>
        <dbReference type="ARBA" id="ARBA00022737"/>
    </source>
</evidence>
<dbReference type="PRINTS" id="PR01537">
    <property type="entry name" value="INTRLKN1R1F"/>
</dbReference>
<dbReference type="Pfam" id="PF13676">
    <property type="entry name" value="TIR_2"/>
    <property type="match status" value="1"/>
</dbReference>
<organism evidence="14 15">
    <name type="scientific">Lymnaea stagnalis</name>
    <name type="common">Great pond snail</name>
    <name type="synonym">Helix stagnalis</name>
    <dbReference type="NCBI Taxonomy" id="6523"/>
    <lineage>
        <taxon>Eukaryota</taxon>
        <taxon>Metazoa</taxon>
        <taxon>Spiralia</taxon>
        <taxon>Lophotrochozoa</taxon>
        <taxon>Mollusca</taxon>
        <taxon>Gastropoda</taxon>
        <taxon>Heterobranchia</taxon>
        <taxon>Euthyneura</taxon>
        <taxon>Panpulmonata</taxon>
        <taxon>Hygrophila</taxon>
        <taxon>Lymnaeoidea</taxon>
        <taxon>Lymnaeidae</taxon>
        <taxon>Lymnaea</taxon>
    </lineage>
</organism>
<dbReference type="PRINTS" id="PR00019">
    <property type="entry name" value="LEURICHRPT"/>
</dbReference>
<keyword evidence="10" id="KW-0325">Glycoprotein</keyword>
<dbReference type="SMART" id="SM00364">
    <property type="entry name" value="LRR_BAC"/>
    <property type="match status" value="8"/>
</dbReference>
<dbReference type="GO" id="GO:0005886">
    <property type="term" value="C:plasma membrane"/>
    <property type="evidence" value="ECO:0007669"/>
    <property type="project" value="TreeGrafter"/>
</dbReference>
<dbReference type="InterPro" id="IPR003591">
    <property type="entry name" value="Leu-rich_rpt_typical-subtyp"/>
</dbReference>
<evidence type="ECO:0000256" key="5">
    <source>
        <dbReference type="ARBA" id="ARBA00022729"/>
    </source>
</evidence>
<dbReference type="InterPro" id="IPR035897">
    <property type="entry name" value="Toll_tir_struct_dom_sf"/>
</dbReference>
<keyword evidence="3" id="KW-0433">Leucine-rich repeat</keyword>
<evidence type="ECO:0000256" key="3">
    <source>
        <dbReference type="ARBA" id="ARBA00022614"/>
    </source>
</evidence>
<dbReference type="SMART" id="SM00365">
    <property type="entry name" value="LRR_SD22"/>
    <property type="match status" value="5"/>
</dbReference>
<evidence type="ECO:0000256" key="8">
    <source>
        <dbReference type="ARBA" id="ARBA00023136"/>
    </source>
</evidence>
<keyword evidence="7 11" id="KW-1133">Transmembrane helix</keyword>
<keyword evidence="6" id="KW-0677">Repeat</keyword>
<keyword evidence="5 12" id="KW-0732">Signal</keyword>
<dbReference type="SMART" id="SM00255">
    <property type="entry name" value="TIR"/>
    <property type="match status" value="1"/>
</dbReference>
<keyword evidence="4 11" id="KW-0812">Transmembrane</keyword>
<evidence type="ECO:0000259" key="13">
    <source>
        <dbReference type="PROSITE" id="PS50104"/>
    </source>
</evidence>
<dbReference type="FunFam" id="3.40.50.10140:FF:000021">
    <property type="entry name" value="Toll receptor 13"/>
    <property type="match status" value="1"/>
</dbReference>
<dbReference type="Gene3D" id="3.80.10.10">
    <property type="entry name" value="Ribonuclease Inhibitor"/>
    <property type="match status" value="5"/>
</dbReference>
<gene>
    <name evidence="14" type="ORF">GSLYS_00017654001</name>
</gene>
<protein>
    <recommendedName>
        <fullName evidence="13">TIR domain-containing protein</fullName>
    </recommendedName>
</protein>
<dbReference type="PROSITE" id="PS50104">
    <property type="entry name" value="TIR"/>
    <property type="match status" value="1"/>
</dbReference>
<keyword evidence="15" id="KW-1185">Reference proteome</keyword>
<sequence>MSRLLTSLLACLLTVLPALAYPPACSLSRCQCSDIGGTYSYELACDLGSIVSYDATFASLPPDVESLTLMCESKSRRSMLSPKMLSRFVRLKSLSIELCNVTILTPDSFAGLADLEAISIVDTALPELELSTFVHLPKLERLTVVGTGIGVLPDISHMTSLRYLNISKNNIHAIGDGTDSKDQYSLHPNLTLIELSHNRFRSLPLTLLRGAPSVQLLYMKGLLALAQFRFPDDVELRDLIELDARENKFEVVEIPRLNLAIHLEKLHLCGAGNEVQLTGLSSLANLEELSLVHFGITDTIWTQLNSSRLVRLDLSGNNLTSVDVSLLPALKILRVGENQISTLDSNTFVHQPELLLVNITRNRLKTLPGDLFASNAKLVVLDLSHNELHHLGPMIFNGLTGLVLLDLSHNNIQSLNDTFSSDLRSVHTLRLQRNKLSLLPDMSRLSNLNTLDVSYNQLISLTEVELKGLGELQLLDANDNNLTFVVPDLVTACCPNLLQLLLHNNRINNVGTFGHHPRLMFVRLDNNSMTDFETVSPFAEMRDLRYLFLHRNRFTSIRTNWFPPSLQILTMGENDIRQAYSTSFKNLPNLISVDLVGSRYALLLPMHAINSFRDNKPKPVFELAFNTFQCSCEMAYMKVIEEDGYSIDVFNRYYPQIRGLDTAHCVTPYEGNSVRPFHDVPLSHFACEYREMHCDVLCDCCSSNESCPCALTCPSECKCFTAGTGFKKVYFHIHCGYLNLSHVPLNIPSRSTGLYLDGNVLTRISPTDIGHLYKVEVIYLNGSRIQTIDDGAFANTSALVTLRLEDNLFTSLSDASFGKLTRLRELYLHNNLISSISPAAFVGMTAVETITLHDNRLVVLDAVCRTPSLLALTLSGNPWACPCNNSHDVLRLVHELNDVILDRPKMCCFVGVGTETYEGALDGAENMHDLIRPTGATGGSNEDVTVAGRNSCHHVLSFDFESLCVLRVGNVSGGEHVTNAESTTLLVALVVAILVLLMLVTLAILVMVRGRELQAWLFVNIGVRVYDKKAHIDKQDAGTKSFDAFISYSSKDSEFVAQALVPELDKKGYRTCVHYRDFPVGRNITDTIFKAIEESSRTVLVLSRNFLESEWCRFEFQTAHHHILCEGSHRLIVVLLGNIPDDMLDPDLKVHLKSKTYLKFGDPWFWEKLYFSLPDIKGREVEEKEQDVLRGMKILSGEIAVGQGHEKNNATIE</sequence>
<evidence type="ECO:0000256" key="10">
    <source>
        <dbReference type="ARBA" id="ARBA00023180"/>
    </source>
</evidence>
<dbReference type="SUPFAM" id="SSF52200">
    <property type="entry name" value="Toll/Interleukin receptor TIR domain"/>
    <property type="match status" value="1"/>
</dbReference>
<dbReference type="Proteomes" id="UP001497497">
    <property type="component" value="Unassembled WGS sequence"/>
</dbReference>
<evidence type="ECO:0000256" key="1">
    <source>
        <dbReference type="ARBA" id="ARBA00004167"/>
    </source>
</evidence>
<dbReference type="InterPro" id="IPR001611">
    <property type="entry name" value="Leu-rich_rpt"/>
</dbReference>
<evidence type="ECO:0000313" key="15">
    <source>
        <dbReference type="Proteomes" id="UP001497497"/>
    </source>
</evidence>
<evidence type="ECO:0000256" key="4">
    <source>
        <dbReference type="ARBA" id="ARBA00022692"/>
    </source>
</evidence>
<comment type="caution">
    <text evidence="14">The sequence shown here is derived from an EMBL/GenBank/DDBJ whole genome shotgun (WGS) entry which is preliminary data.</text>
</comment>
<evidence type="ECO:0000256" key="2">
    <source>
        <dbReference type="ARBA" id="ARBA00009634"/>
    </source>
</evidence>
<comment type="subcellular location">
    <subcellularLocation>
        <location evidence="1">Membrane</location>
        <topology evidence="1">Single-pass membrane protein</topology>
    </subcellularLocation>
</comment>
<reference evidence="14 15" key="1">
    <citation type="submission" date="2024-04" db="EMBL/GenBank/DDBJ databases">
        <authorList>
            <consortium name="Genoscope - CEA"/>
            <person name="William W."/>
        </authorList>
    </citation>
    <scope>NUCLEOTIDE SEQUENCE [LARGE SCALE GENOMIC DNA]</scope>
</reference>
<dbReference type="InterPro" id="IPR032675">
    <property type="entry name" value="LRR_dom_sf"/>
</dbReference>
<evidence type="ECO:0000256" key="12">
    <source>
        <dbReference type="SAM" id="SignalP"/>
    </source>
</evidence>
<keyword evidence="9" id="KW-0675">Receptor</keyword>
<dbReference type="SMART" id="SM00369">
    <property type="entry name" value="LRR_TYP"/>
    <property type="match status" value="15"/>
</dbReference>
<keyword evidence="8 11" id="KW-0472">Membrane</keyword>
<evidence type="ECO:0000256" key="9">
    <source>
        <dbReference type="ARBA" id="ARBA00023170"/>
    </source>
</evidence>
<dbReference type="AlphaFoldDB" id="A0AAV2IBC7"/>